<reference evidence="1 2" key="1">
    <citation type="submission" date="2018-04" db="EMBL/GenBank/DDBJ databases">
        <title>Pedobacter chongqingensis sp. nov., isolated from a rottenly hemp rope.</title>
        <authorList>
            <person name="Cai Y."/>
        </authorList>
    </citation>
    <scope>NUCLEOTIDE SEQUENCE [LARGE SCALE GENOMIC DNA]</scope>
    <source>
        <strain evidence="1 2">FJ4-8</strain>
    </source>
</reference>
<comment type="caution">
    <text evidence="1">The sequence shown here is derived from an EMBL/GenBank/DDBJ whole genome shotgun (WGS) entry which is preliminary data.</text>
</comment>
<protein>
    <recommendedName>
        <fullName evidence="3">YtxH domain-containing protein</fullName>
    </recommendedName>
</protein>
<gene>
    <name evidence="1" type="ORF">DDR33_22435</name>
</gene>
<evidence type="ECO:0000313" key="1">
    <source>
        <dbReference type="EMBL" id="PWG78438.1"/>
    </source>
</evidence>
<dbReference type="EMBL" id="QEAS01000025">
    <property type="protein sequence ID" value="PWG78438.1"/>
    <property type="molecule type" value="Genomic_DNA"/>
</dbReference>
<keyword evidence="2" id="KW-1185">Reference proteome</keyword>
<sequence length="92" mass="10239">MKKLVVLGVGAGAAAAAIVALMYRRKDGTRLADGLIDSARGLGNRLVEYGNQIKDRLLHNVKGPNGEPVYLDMYDRQFYENDMGHRVYLEND</sequence>
<accession>A0A2U2PAL8</accession>
<evidence type="ECO:0008006" key="3">
    <source>
        <dbReference type="Google" id="ProtNLM"/>
    </source>
</evidence>
<proteinExistence type="predicted"/>
<dbReference type="OrthoDB" id="799457at2"/>
<dbReference type="Proteomes" id="UP000245647">
    <property type="component" value="Unassembled WGS sequence"/>
</dbReference>
<evidence type="ECO:0000313" key="2">
    <source>
        <dbReference type="Proteomes" id="UP000245647"/>
    </source>
</evidence>
<dbReference type="RefSeq" id="WP_109418040.1">
    <property type="nucleotide sequence ID" value="NZ_QEAS01000025.1"/>
</dbReference>
<organism evidence="1 2">
    <name type="scientific">Pararcticibacter amylolyticus</name>
    <dbReference type="NCBI Taxonomy" id="2173175"/>
    <lineage>
        <taxon>Bacteria</taxon>
        <taxon>Pseudomonadati</taxon>
        <taxon>Bacteroidota</taxon>
        <taxon>Sphingobacteriia</taxon>
        <taxon>Sphingobacteriales</taxon>
        <taxon>Sphingobacteriaceae</taxon>
        <taxon>Pararcticibacter</taxon>
    </lineage>
</organism>
<dbReference type="AlphaFoldDB" id="A0A2U2PAL8"/>
<name>A0A2U2PAL8_9SPHI</name>